<evidence type="ECO:0000313" key="1">
    <source>
        <dbReference type="EMBL" id="KAJ8667235.1"/>
    </source>
</evidence>
<comment type="caution">
    <text evidence="1">The sequence shown here is derived from an EMBL/GenBank/DDBJ whole genome shotgun (WGS) entry which is preliminary data.</text>
</comment>
<gene>
    <name evidence="1" type="ORF">QAD02_008897</name>
</gene>
<accession>A0ACC2N7S5</accession>
<protein>
    <submittedName>
        <fullName evidence="1">Uncharacterized protein</fullName>
    </submittedName>
</protein>
<sequence length="269" mass="28635">MFSIIVVTCLLALVAGDPIQRHLLRPSTKDNQLSPSSGRIVGGEPADIEDHPWQASLQIAGFHFCGGSIISEDVILTAGHCTTSYPAASITVRVGSHTKDQGGDLIQVAQIIRHENYSSNRYGIPINDVALLKLSRPIEFSDKAQEVGLFDLDEAAKEGTAATISGWGTLEEGGSTPNILYSVEVPIITKKLCNKAYNAYGGIPKGQICAAYPLGGKDSCQGDSGGPLVINKRQAGIVSWGNGCARKGFPGVYTEIAAFRDWIKEHALV</sequence>
<keyword evidence="2" id="KW-1185">Reference proteome</keyword>
<evidence type="ECO:0000313" key="2">
    <source>
        <dbReference type="Proteomes" id="UP001239111"/>
    </source>
</evidence>
<name>A0ACC2N7S5_9HYME</name>
<reference evidence="1" key="1">
    <citation type="submission" date="2023-04" db="EMBL/GenBank/DDBJ databases">
        <title>A chromosome-level genome assembly of the parasitoid wasp Eretmocerus hayati.</title>
        <authorList>
            <person name="Zhong Y."/>
            <person name="Liu S."/>
            <person name="Liu Y."/>
        </authorList>
    </citation>
    <scope>NUCLEOTIDE SEQUENCE</scope>
    <source>
        <strain evidence="1">ZJU_SS_LIU_2023</strain>
    </source>
</reference>
<organism evidence="1 2">
    <name type="scientific">Eretmocerus hayati</name>
    <dbReference type="NCBI Taxonomy" id="131215"/>
    <lineage>
        <taxon>Eukaryota</taxon>
        <taxon>Metazoa</taxon>
        <taxon>Ecdysozoa</taxon>
        <taxon>Arthropoda</taxon>
        <taxon>Hexapoda</taxon>
        <taxon>Insecta</taxon>
        <taxon>Pterygota</taxon>
        <taxon>Neoptera</taxon>
        <taxon>Endopterygota</taxon>
        <taxon>Hymenoptera</taxon>
        <taxon>Apocrita</taxon>
        <taxon>Proctotrupomorpha</taxon>
        <taxon>Chalcidoidea</taxon>
        <taxon>Aphelinidae</taxon>
        <taxon>Aphelininae</taxon>
        <taxon>Eretmocerus</taxon>
    </lineage>
</organism>
<dbReference type="EMBL" id="CM056744">
    <property type="protein sequence ID" value="KAJ8667235.1"/>
    <property type="molecule type" value="Genomic_DNA"/>
</dbReference>
<dbReference type="Proteomes" id="UP001239111">
    <property type="component" value="Chromosome 4"/>
</dbReference>
<proteinExistence type="predicted"/>